<dbReference type="PROSITE" id="PS50048">
    <property type="entry name" value="ZN2_CY6_FUNGAL_2"/>
    <property type="match status" value="1"/>
</dbReference>
<dbReference type="CDD" id="cd00067">
    <property type="entry name" value="GAL4"/>
    <property type="match status" value="1"/>
</dbReference>
<evidence type="ECO:0000259" key="8">
    <source>
        <dbReference type="PROSITE" id="PS50048"/>
    </source>
</evidence>
<dbReference type="PROSITE" id="PS00463">
    <property type="entry name" value="ZN2_CY6_FUNGAL_1"/>
    <property type="match status" value="1"/>
</dbReference>
<evidence type="ECO:0000313" key="10">
    <source>
        <dbReference type="Proteomes" id="UP001150941"/>
    </source>
</evidence>
<dbReference type="InterPro" id="IPR036864">
    <property type="entry name" value="Zn2-C6_fun-type_DNA-bd_sf"/>
</dbReference>
<keyword evidence="3" id="KW-0805">Transcription regulation</keyword>
<evidence type="ECO:0000313" key="9">
    <source>
        <dbReference type="EMBL" id="KAJ5246855.1"/>
    </source>
</evidence>
<evidence type="ECO:0000256" key="4">
    <source>
        <dbReference type="ARBA" id="ARBA00023125"/>
    </source>
</evidence>
<sequence>MPASYSRSCTYCRSRKVKCDRQRPCSSCSRTGTECIYPPGPGRAPKKPRLHVDERVLKRLSHLETLLSHLVPETDNVKPGEANLQLETNQQAVDPAKESLNESLEHQMGRLVIEDTRSRYVSHVLWANLGDEVEELRESLYEPSEETGNSDDDFADRATPELSPSAGINASIMGIQTLESSLHSYHPPLSEALTLLETFKSGVAPLVRIFHLPSLINTCWDVLGSPEATDCNTEALMFSIYYASVISMSPQECEKTLGLPRPVALKQRRFAVEQAIARSNLLNTDSMVLLQAVALFVTALRNEDASRTCWSLTALLFHTARAMGLHRDGASFGLSPLETELRRRLWWNICLLDIRSAENDGCDPIVGVWNESFDTKFPLNVNDRDLSPDLKEPPPEREGITEMTLFLIRCEVVRVMWKTCYFPPMKNPKNELSVPELVALIKDLETRLEERYLKKCDLSIPLNHVCVLVARLLIARLFLIVSYPSRRKETAPGSTGIRDQLFLLSLTVLEISKRLATSPEFYPWNWHSGAHIQWHAILISLIEICFRPPSDECDRAWECIEVLSECWKMKEHRGHFWGPVKRLQAKARCIRELQKSQPYRPAADWKDRMFEEGHQSMKHSPSTVPASFATFSETNESTGWSSMFSDDSLEQLFEGFPHSSIAPFMPSPAGVRMLLGPGGIEPTKSNQIRRGSHEDENLPNCNACDCTPEKRLDCALEEIMTQPDHKS</sequence>
<dbReference type="InterPro" id="IPR050613">
    <property type="entry name" value="Sec_Metabolite_Reg"/>
</dbReference>
<feature type="region of interest" description="Disordered" evidence="7">
    <location>
        <begin position="138"/>
        <end position="158"/>
    </location>
</feature>
<evidence type="ECO:0000256" key="6">
    <source>
        <dbReference type="ARBA" id="ARBA00023242"/>
    </source>
</evidence>
<evidence type="ECO:0000256" key="7">
    <source>
        <dbReference type="SAM" id="MobiDB-lite"/>
    </source>
</evidence>
<dbReference type="SMART" id="SM00906">
    <property type="entry name" value="Fungal_trans"/>
    <property type="match status" value="1"/>
</dbReference>
<protein>
    <recommendedName>
        <fullName evidence="8">Zn(2)-C6 fungal-type domain-containing protein</fullName>
    </recommendedName>
</protein>
<evidence type="ECO:0000256" key="3">
    <source>
        <dbReference type="ARBA" id="ARBA00023015"/>
    </source>
</evidence>
<dbReference type="AlphaFoldDB" id="A0A9W9PHI9"/>
<dbReference type="OrthoDB" id="435881at2759"/>
<keyword evidence="5" id="KW-0804">Transcription</keyword>
<dbReference type="PANTHER" id="PTHR31001">
    <property type="entry name" value="UNCHARACTERIZED TRANSCRIPTIONAL REGULATORY PROTEIN"/>
    <property type="match status" value="1"/>
</dbReference>
<dbReference type="Gene3D" id="4.10.240.10">
    <property type="entry name" value="Zn(2)-C6 fungal-type DNA-binding domain"/>
    <property type="match status" value="1"/>
</dbReference>
<proteinExistence type="predicted"/>
<keyword evidence="2" id="KW-0479">Metal-binding</keyword>
<evidence type="ECO:0000256" key="2">
    <source>
        <dbReference type="ARBA" id="ARBA00022723"/>
    </source>
</evidence>
<dbReference type="PANTHER" id="PTHR31001:SF57">
    <property type="entry name" value="ZN(II)2CYS6 TRANSCRIPTION FACTOR (EUROFUNG)"/>
    <property type="match status" value="1"/>
</dbReference>
<keyword evidence="10" id="KW-1185">Reference proteome</keyword>
<gene>
    <name evidence="9" type="ORF">N7468_001838</name>
</gene>
<reference evidence="9" key="2">
    <citation type="journal article" date="2023" name="IMA Fungus">
        <title>Comparative genomic study of the Penicillium genus elucidates a diverse pangenome and 15 lateral gene transfer events.</title>
        <authorList>
            <person name="Petersen C."/>
            <person name="Sorensen T."/>
            <person name="Nielsen M.R."/>
            <person name="Sondergaard T.E."/>
            <person name="Sorensen J.L."/>
            <person name="Fitzpatrick D.A."/>
            <person name="Frisvad J.C."/>
            <person name="Nielsen K.L."/>
        </authorList>
    </citation>
    <scope>NUCLEOTIDE SEQUENCE</scope>
    <source>
        <strain evidence="9">IBT 19713</strain>
    </source>
</reference>
<dbReference type="GO" id="GO:0003677">
    <property type="term" value="F:DNA binding"/>
    <property type="evidence" value="ECO:0007669"/>
    <property type="project" value="UniProtKB-KW"/>
</dbReference>
<evidence type="ECO:0000256" key="1">
    <source>
        <dbReference type="ARBA" id="ARBA00004123"/>
    </source>
</evidence>
<dbReference type="SMART" id="SM00066">
    <property type="entry name" value="GAL4"/>
    <property type="match status" value="1"/>
</dbReference>
<dbReference type="GO" id="GO:0006351">
    <property type="term" value="P:DNA-templated transcription"/>
    <property type="evidence" value="ECO:0007669"/>
    <property type="project" value="InterPro"/>
</dbReference>
<dbReference type="Proteomes" id="UP001150941">
    <property type="component" value="Unassembled WGS sequence"/>
</dbReference>
<dbReference type="Pfam" id="PF00172">
    <property type="entry name" value="Zn_clus"/>
    <property type="match status" value="1"/>
</dbReference>
<dbReference type="GO" id="GO:0005634">
    <property type="term" value="C:nucleus"/>
    <property type="evidence" value="ECO:0007669"/>
    <property type="project" value="UniProtKB-SubCell"/>
</dbReference>
<evidence type="ECO:0000256" key="5">
    <source>
        <dbReference type="ARBA" id="ARBA00023163"/>
    </source>
</evidence>
<keyword evidence="6" id="KW-0539">Nucleus</keyword>
<dbReference type="SUPFAM" id="SSF57701">
    <property type="entry name" value="Zn2/Cys6 DNA-binding domain"/>
    <property type="match status" value="1"/>
</dbReference>
<dbReference type="Pfam" id="PF04082">
    <property type="entry name" value="Fungal_trans"/>
    <property type="match status" value="1"/>
</dbReference>
<dbReference type="CDD" id="cd12148">
    <property type="entry name" value="fungal_TF_MHR"/>
    <property type="match status" value="1"/>
</dbReference>
<dbReference type="RefSeq" id="XP_058334276.1">
    <property type="nucleotide sequence ID" value="XM_058471135.1"/>
</dbReference>
<dbReference type="InterPro" id="IPR007219">
    <property type="entry name" value="XnlR_reg_dom"/>
</dbReference>
<dbReference type="GO" id="GO:0000981">
    <property type="term" value="F:DNA-binding transcription factor activity, RNA polymerase II-specific"/>
    <property type="evidence" value="ECO:0007669"/>
    <property type="project" value="InterPro"/>
</dbReference>
<keyword evidence="4" id="KW-0238">DNA-binding</keyword>
<dbReference type="GO" id="GO:0008270">
    <property type="term" value="F:zinc ion binding"/>
    <property type="evidence" value="ECO:0007669"/>
    <property type="project" value="InterPro"/>
</dbReference>
<dbReference type="InterPro" id="IPR001138">
    <property type="entry name" value="Zn2Cys6_DnaBD"/>
</dbReference>
<feature type="compositionally biased region" description="Acidic residues" evidence="7">
    <location>
        <begin position="143"/>
        <end position="154"/>
    </location>
</feature>
<organism evidence="9 10">
    <name type="scientific">Penicillium chermesinum</name>
    <dbReference type="NCBI Taxonomy" id="63820"/>
    <lineage>
        <taxon>Eukaryota</taxon>
        <taxon>Fungi</taxon>
        <taxon>Dikarya</taxon>
        <taxon>Ascomycota</taxon>
        <taxon>Pezizomycotina</taxon>
        <taxon>Eurotiomycetes</taxon>
        <taxon>Eurotiomycetidae</taxon>
        <taxon>Eurotiales</taxon>
        <taxon>Aspergillaceae</taxon>
        <taxon>Penicillium</taxon>
    </lineage>
</organism>
<feature type="domain" description="Zn(2)-C6 fungal-type" evidence="8">
    <location>
        <begin position="8"/>
        <end position="37"/>
    </location>
</feature>
<comment type="caution">
    <text evidence="9">The sequence shown here is derived from an EMBL/GenBank/DDBJ whole genome shotgun (WGS) entry which is preliminary data.</text>
</comment>
<dbReference type="GeneID" id="83198438"/>
<name>A0A9W9PHI9_9EURO</name>
<comment type="subcellular location">
    <subcellularLocation>
        <location evidence="1">Nucleus</location>
    </subcellularLocation>
</comment>
<reference evidence="9" key="1">
    <citation type="submission" date="2022-11" db="EMBL/GenBank/DDBJ databases">
        <authorList>
            <person name="Petersen C."/>
        </authorList>
    </citation>
    <scope>NUCLEOTIDE SEQUENCE</scope>
    <source>
        <strain evidence="9">IBT 19713</strain>
    </source>
</reference>
<dbReference type="EMBL" id="JAPQKS010000002">
    <property type="protein sequence ID" value="KAJ5246855.1"/>
    <property type="molecule type" value="Genomic_DNA"/>
</dbReference>
<accession>A0A9W9PHI9</accession>